<dbReference type="NCBIfam" id="TIGR02677">
    <property type="entry name" value="TIGR02677 family protein"/>
    <property type="match status" value="1"/>
</dbReference>
<name>A0ABV9S8A8_9PSEU</name>
<dbReference type="InterPro" id="IPR013493">
    <property type="entry name" value="CHP02677"/>
</dbReference>
<accession>A0ABV9S8A8</accession>
<dbReference type="RefSeq" id="WP_378058649.1">
    <property type="nucleotide sequence ID" value="NZ_JBHSIS010000010.1"/>
</dbReference>
<evidence type="ECO:0000313" key="3">
    <source>
        <dbReference type="Proteomes" id="UP001595859"/>
    </source>
</evidence>
<gene>
    <name evidence="2" type="ORF">ACFPCV_24560</name>
</gene>
<reference evidence="3" key="1">
    <citation type="journal article" date="2019" name="Int. J. Syst. Evol. Microbiol.">
        <title>The Global Catalogue of Microorganisms (GCM) 10K type strain sequencing project: providing services to taxonomists for standard genome sequencing and annotation.</title>
        <authorList>
            <consortium name="The Broad Institute Genomics Platform"/>
            <consortium name="The Broad Institute Genome Sequencing Center for Infectious Disease"/>
            <person name="Wu L."/>
            <person name="Ma J."/>
        </authorList>
    </citation>
    <scope>NUCLEOTIDE SEQUENCE [LARGE SCALE GENOMIC DNA]</scope>
    <source>
        <strain evidence="3">ZS-22-S1</strain>
    </source>
</reference>
<organism evidence="2 3">
    <name type="scientific">Actinophytocola glycyrrhizae</name>
    <dbReference type="NCBI Taxonomy" id="2044873"/>
    <lineage>
        <taxon>Bacteria</taxon>
        <taxon>Bacillati</taxon>
        <taxon>Actinomycetota</taxon>
        <taxon>Actinomycetes</taxon>
        <taxon>Pseudonocardiales</taxon>
        <taxon>Pseudonocardiaceae</taxon>
    </lineage>
</organism>
<evidence type="ECO:0000256" key="1">
    <source>
        <dbReference type="SAM" id="MobiDB-lite"/>
    </source>
</evidence>
<protein>
    <submittedName>
        <fullName evidence="2">TIGR02677 family protein</fullName>
    </submittedName>
</protein>
<dbReference type="EMBL" id="JBHSIS010000010">
    <property type="protein sequence ID" value="MFC4856691.1"/>
    <property type="molecule type" value="Genomic_DNA"/>
</dbReference>
<proteinExistence type="predicted"/>
<keyword evidence="3" id="KW-1185">Reference proteome</keyword>
<evidence type="ECO:0000313" key="2">
    <source>
        <dbReference type="EMBL" id="MFC4856691.1"/>
    </source>
</evidence>
<dbReference type="Proteomes" id="UP001595859">
    <property type="component" value="Unassembled WGS sequence"/>
</dbReference>
<feature type="region of interest" description="Disordered" evidence="1">
    <location>
        <begin position="371"/>
        <end position="393"/>
    </location>
</feature>
<dbReference type="Pfam" id="PF09660">
    <property type="entry name" value="DUF2397"/>
    <property type="match status" value="1"/>
</dbReference>
<comment type="caution">
    <text evidence="2">The sequence shown here is derived from an EMBL/GenBank/DDBJ whole genome shotgun (WGS) entry which is preliminary data.</text>
</comment>
<sequence>MDETGETTEFGIDAFALDDRLRLFHFTAADKRADYLRVLRAFDRARANYQVLLHANDVAEHDGGDPAELTPLLDQLHTWRVLDRSYDGARAANLAEYRNRHYVYQFTQAGYRAYRAVEDVLGASVDDAVLSRLVFPELLADLLALATANTEGDAEEVYRKLTRLDSALSDMAERAARFYLLLGDLSRTTETSAEVFLAHKDALLAHLREFTSELARYTPKLAAALGAVEETGVDRMAELAASVDERIFRSPADRLADWRHRWGGLVHWFRGDPSEAERLQSGTVSAIASVLALLRRVTESRRGGVSRESQLRHLAAWFTGTAHDEAAHALFAATFNLGAPRHVAVVHQDAELVATRRSWWEAPPVEISRTLVETGKPPSPGAPAKVERNDASRRRLREAQLAEQQARRAAAESLAGGVYGRTLDEEETELLLSLLDIALGARVPVTGVTSGSAYGVKLTLSPHPESSTVDTVRGRLHLDGLTLSVAPR</sequence>